<evidence type="ECO:0000256" key="1">
    <source>
        <dbReference type="PROSITE-ProRule" id="PRU00339"/>
    </source>
</evidence>
<dbReference type="RefSeq" id="WP_013148784.1">
    <property type="nucleotide sequence ID" value="NC_014207.1"/>
</dbReference>
<sequence precursor="true">MPRHSETKLHSNKTLFKVKNIIGTSLVVSALCMSGCATVTGEQASKAAQANQFNTETDFVFKYLVAEVAGQRGDLATSSKVFYELAKTSQDASLAERAAKVAAYGNVPGMTVPAIKLWSELAPTSNEAQQAMTEVLIGTDQLDAAKPYLAKLFDKEETRAGGFLYLNNLLSRSKDKAGVLNLVQSLAAPYPDLAEAQFAIAQSAYAANQNTVALQALDKAEKLKPGWNVAALLKGQILFNKAPQSGIDFYQSFLDQYPESNEVRVNMAKIMVNQKQYDAAKKQYPTIMQYGKNSPEVTAVVGLLSFQAGDFAGAESYFQQSLTQDFKDTDQLYIYLAQVTEKQNHDADALAWYNKVQPGPRFLEAQIGSANLIARTQSVDKAIEKLDALEDLTTEQQIVVIQTEASLLAKAKRDQDAFDLLDKAVKNLPNTPELVYDYALAAERVHKLDIMESELRKTIAAKPDFAAAYNALGYSFADRNIKLDEAVTLIEKALTISPNDHYMLDSLGWAYYRKGKLDKAITYLEQAYQVNQDPEIAAHLGEVLWQKGKHDEAKKIWTDALSRNPDNEVLLTTASKFKS</sequence>
<reference evidence="2 3" key="2">
    <citation type="journal article" date="2011" name="J. Bacteriol.">
        <title>Genomes of three methylotrophs from a single niche uncover genetic and metabolic divergence of Methylophilaceae.</title>
        <authorList>
            <person name="Lapidus A."/>
            <person name="Clum A."/>
            <person name="Labutti K."/>
            <person name="Kaluzhnaya M.G."/>
            <person name="Lim S."/>
            <person name="Beck D.A."/>
            <person name="Glavina Del Rio T."/>
            <person name="Nolan M."/>
            <person name="Mavromatis K."/>
            <person name="Huntemann M."/>
            <person name="Lucas S."/>
            <person name="Lidstrom M.E."/>
            <person name="Ivanova N."/>
            <person name="Chistoserdova L."/>
        </authorList>
    </citation>
    <scope>NUCLEOTIDE SEQUENCE [LARGE SCALE GENOMIC DNA]</scope>
    <source>
        <strain evidence="2 3">301</strain>
    </source>
</reference>
<protein>
    <submittedName>
        <fullName evidence="2">Tetratricopeptide TPR_2 repeat protein</fullName>
    </submittedName>
</protein>
<gene>
    <name evidence="2" type="ordered locus">M301_2106</name>
</gene>
<dbReference type="OrthoDB" id="9766710at2"/>
<dbReference type="PROSITE" id="PS50005">
    <property type="entry name" value="TPR"/>
    <property type="match status" value="1"/>
</dbReference>
<dbReference type="EMBL" id="CP002056">
    <property type="protein sequence ID" value="ADI30475.1"/>
    <property type="molecule type" value="Genomic_DNA"/>
</dbReference>
<accession>D7DKM9</accession>
<dbReference type="PANTHER" id="PTHR12558:SF13">
    <property type="entry name" value="CELL DIVISION CYCLE PROTEIN 27 HOMOLOG"/>
    <property type="match status" value="1"/>
</dbReference>
<dbReference type="Proteomes" id="UP000000383">
    <property type="component" value="Chromosome"/>
</dbReference>
<dbReference type="Gene3D" id="1.25.40.10">
    <property type="entry name" value="Tetratricopeptide repeat domain"/>
    <property type="match status" value="2"/>
</dbReference>
<dbReference type="Pfam" id="PF13432">
    <property type="entry name" value="TPR_16"/>
    <property type="match status" value="2"/>
</dbReference>
<proteinExistence type="predicted"/>
<dbReference type="InterPro" id="IPR019734">
    <property type="entry name" value="TPR_rpt"/>
</dbReference>
<dbReference type="AlphaFoldDB" id="D7DKM9"/>
<reference evidence="3" key="1">
    <citation type="submission" date="2010-05" db="EMBL/GenBank/DDBJ databases">
        <title>Complete sequence of Methylotenera sp. 301.</title>
        <authorList>
            <person name="Lucas S."/>
            <person name="Copeland A."/>
            <person name="Lapidus A."/>
            <person name="Cheng J.-F."/>
            <person name="Bruce D."/>
            <person name="Goodwin L."/>
            <person name="Pitluck S."/>
            <person name="Clum A."/>
            <person name="Land M."/>
            <person name="Hauser L."/>
            <person name="Kyrpides N."/>
            <person name="Ivanova N."/>
            <person name="Chistoservova L."/>
            <person name="Kalyuzhnaya M."/>
            <person name="Woyke T."/>
        </authorList>
    </citation>
    <scope>NUCLEOTIDE SEQUENCE [LARGE SCALE GENOMIC DNA]</scope>
    <source>
        <strain evidence="3">301</strain>
    </source>
</reference>
<dbReference type="KEGG" id="meh:M301_2106"/>
<evidence type="ECO:0000313" key="2">
    <source>
        <dbReference type="EMBL" id="ADI30475.1"/>
    </source>
</evidence>
<name>D7DKM9_METV0</name>
<dbReference type="SMART" id="SM00028">
    <property type="entry name" value="TPR"/>
    <property type="match status" value="6"/>
</dbReference>
<keyword evidence="3" id="KW-1185">Reference proteome</keyword>
<dbReference type="STRING" id="666681.M301_2106"/>
<keyword evidence="1" id="KW-0802">TPR repeat</keyword>
<organism evidence="2 3">
    <name type="scientific">Methylotenera versatilis (strain 301)</name>
    <dbReference type="NCBI Taxonomy" id="666681"/>
    <lineage>
        <taxon>Bacteria</taxon>
        <taxon>Pseudomonadati</taxon>
        <taxon>Pseudomonadota</taxon>
        <taxon>Betaproteobacteria</taxon>
        <taxon>Nitrosomonadales</taxon>
        <taxon>Methylophilaceae</taxon>
        <taxon>Methylotenera</taxon>
    </lineage>
</organism>
<dbReference type="SUPFAM" id="SSF48452">
    <property type="entry name" value="TPR-like"/>
    <property type="match status" value="2"/>
</dbReference>
<evidence type="ECO:0000313" key="3">
    <source>
        <dbReference type="Proteomes" id="UP000000383"/>
    </source>
</evidence>
<dbReference type="PANTHER" id="PTHR12558">
    <property type="entry name" value="CELL DIVISION CYCLE 16,23,27"/>
    <property type="match status" value="1"/>
</dbReference>
<feature type="repeat" description="TPR" evidence="1">
    <location>
        <begin position="534"/>
        <end position="567"/>
    </location>
</feature>
<dbReference type="HOGENOM" id="CLU_007251_4_0_4"/>
<dbReference type="eggNOG" id="COG0457">
    <property type="taxonomic scope" value="Bacteria"/>
</dbReference>
<dbReference type="InterPro" id="IPR011990">
    <property type="entry name" value="TPR-like_helical_dom_sf"/>
</dbReference>